<evidence type="ECO:0000313" key="2">
    <source>
        <dbReference type="EMBL" id="MBE1554282.1"/>
    </source>
</evidence>
<comment type="caution">
    <text evidence="2">The sequence shown here is derived from an EMBL/GenBank/DDBJ whole genome shotgun (WGS) entry which is preliminary data.</text>
</comment>
<dbReference type="InterPro" id="IPR015947">
    <property type="entry name" value="PUA-like_sf"/>
</dbReference>
<name>A0A927RE57_9BACL</name>
<dbReference type="Pfam" id="PF04266">
    <property type="entry name" value="ASCH"/>
    <property type="match status" value="1"/>
</dbReference>
<protein>
    <recommendedName>
        <fullName evidence="1">ASCH domain-containing protein</fullName>
    </recommendedName>
</protein>
<proteinExistence type="predicted"/>
<dbReference type="EMBL" id="JADBEL010000005">
    <property type="protein sequence ID" value="MBE1554282.1"/>
    <property type="molecule type" value="Genomic_DNA"/>
</dbReference>
<gene>
    <name evidence="2" type="ORF">H4683_001357</name>
</gene>
<keyword evidence="3" id="KW-1185">Reference proteome</keyword>
<dbReference type="Proteomes" id="UP000658225">
    <property type="component" value="Unassembled WGS sequence"/>
</dbReference>
<reference evidence="2" key="1">
    <citation type="submission" date="2020-10" db="EMBL/GenBank/DDBJ databases">
        <title>Genomic Encyclopedia of Type Strains, Phase IV (KMG-IV): sequencing the most valuable type-strain genomes for metagenomic binning, comparative biology and taxonomic classification.</title>
        <authorList>
            <person name="Goeker M."/>
        </authorList>
    </citation>
    <scope>NUCLEOTIDE SEQUENCE</scope>
    <source>
        <strain evidence="2">DSM 13886</strain>
    </source>
</reference>
<feature type="domain" description="ASCH" evidence="1">
    <location>
        <begin position="36"/>
        <end position="122"/>
    </location>
</feature>
<evidence type="ECO:0000259" key="1">
    <source>
        <dbReference type="Pfam" id="PF04266"/>
    </source>
</evidence>
<accession>A0A927RE57</accession>
<dbReference type="SUPFAM" id="SSF88697">
    <property type="entry name" value="PUA domain-like"/>
    <property type="match status" value="1"/>
</dbReference>
<dbReference type="AlphaFoldDB" id="A0A927RE57"/>
<sequence length="124" mass="14301">MIEAEAILRNGVIDLTEFPKKTCSIERLVTIPADVKKVLDGQKTATRRNGVYAYPEEIMVLDGKEFRVDALYKQTLGEMTDEHAKHEGYANMEEYKQSILAMHEKMPWLPTMSVWVHEYSPVQK</sequence>
<organism evidence="2 3">
    <name type="scientific">Sporosarcina limicola</name>
    <dbReference type="NCBI Taxonomy" id="34101"/>
    <lineage>
        <taxon>Bacteria</taxon>
        <taxon>Bacillati</taxon>
        <taxon>Bacillota</taxon>
        <taxon>Bacilli</taxon>
        <taxon>Bacillales</taxon>
        <taxon>Caryophanaceae</taxon>
        <taxon>Sporosarcina</taxon>
    </lineage>
</organism>
<evidence type="ECO:0000313" key="3">
    <source>
        <dbReference type="Proteomes" id="UP000658225"/>
    </source>
</evidence>
<dbReference type="RefSeq" id="WP_192598069.1">
    <property type="nucleotide sequence ID" value="NZ_JADBEL010000005.1"/>
</dbReference>
<dbReference type="InterPro" id="IPR007374">
    <property type="entry name" value="ASCH_domain"/>
</dbReference>